<dbReference type="EMBL" id="WWVQ01000094">
    <property type="protein sequence ID" value="MZL35387.1"/>
    <property type="molecule type" value="Genomic_DNA"/>
</dbReference>
<dbReference type="AlphaFoldDB" id="A0A6L8T7A6"/>
<gene>
    <name evidence="1" type="ORF">GT728_19955</name>
</gene>
<name>A0A6L8T7A6_9FIRM</name>
<evidence type="ECO:0000313" key="2">
    <source>
        <dbReference type="Proteomes" id="UP000477285"/>
    </source>
</evidence>
<protein>
    <submittedName>
        <fullName evidence="1">Uncharacterized protein</fullName>
    </submittedName>
</protein>
<sequence length="67" mass="7904">MEELGIVDDQLVKEFDKLPADFWDFKNEDTKELTHSIHNYPAVMVYPISRNIISIVKKYQNIESFPC</sequence>
<proteinExistence type="predicted"/>
<dbReference type="Proteomes" id="UP000477285">
    <property type="component" value="Unassembled WGS sequence"/>
</dbReference>
<organism evidence="1 2">
    <name type="scientific">Blautia wexlerae</name>
    <dbReference type="NCBI Taxonomy" id="418240"/>
    <lineage>
        <taxon>Bacteria</taxon>
        <taxon>Bacillati</taxon>
        <taxon>Bacillota</taxon>
        <taxon>Clostridia</taxon>
        <taxon>Lachnospirales</taxon>
        <taxon>Lachnospiraceae</taxon>
        <taxon>Blautia</taxon>
    </lineage>
</organism>
<reference evidence="1 2" key="1">
    <citation type="journal article" date="2019" name="Nat. Med.">
        <title>A library of human gut bacterial isolates paired with longitudinal multiomics data enables mechanistic microbiome research.</title>
        <authorList>
            <person name="Poyet M."/>
            <person name="Groussin M."/>
            <person name="Gibbons S.M."/>
            <person name="Avila-Pacheco J."/>
            <person name="Jiang X."/>
            <person name="Kearney S.M."/>
            <person name="Perrotta A.R."/>
            <person name="Berdy B."/>
            <person name="Zhao S."/>
            <person name="Lieberman T.D."/>
            <person name="Swanson P.K."/>
            <person name="Smith M."/>
            <person name="Roesemann S."/>
            <person name="Alexander J.E."/>
            <person name="Rich S.A."/>
            <person name="Livny J."/>
            <person name="Vlamakis H."/>
            <person name="Clish C."/>
            <person name="Bullock K."/>
            <person name="Deik A."/>
            <person name="Scott J."/>
            <person name="Pierce K.A."/>
            <person name="Xavier R.J."/>
            <person name="Alm E.J."/>
        </authorList>
    </citation>
    <scope>NUCLEOTIDE SEQUENCE [LARGE SCALE GENOMIC DNA]</scope>
    <source>
        <strain evidence="1 2">BIOML-A1</strain>
    </source>
</reference>
<evidence type="ECO:0000313" key="1">
    <source>
        <dbReference type="EMBL" id="MZL35387.1"/>
    </source>
</evidence>
<comment type="caution">
    <text evidence="1">The sequence shown here is derived from an EMBL/GenBank/DDBJ whole genome shotgun (WGS) entry which is preliminary data.</text>
</comment>
<dbReference type="RefSeq" id="WP_161234415.1">
    <property type="nucleotide sequence ID" value="NZ_JADMTA010000042.1"/>
</dbReference>
<accession>A0A6L8T7A6</accession>